<proteinExistence type="predicted"/>
<dbReference type="EMBL" id="QGKY02002305">
    <property type="protein sequence ID" value="KAF2531987.1"/>
    <property type="molecule type" value="Genomic_DNA"/>
</dbReference>
<feature type="compositionally biased region" description="Basic and acidic residues" evidence="1">
    <location>
        <begin position="24"/>
        <end position="62"/>
    </location>
</feature>
<sequence>MKVTRSAGLTQMLSRSGFSTNFKRRSDGEDSRRQGGGDERSCGDDAENQGKDSLQTRRRNEVEDAGVDGSHEEQGPTPTPVA</sequence>
<protein>
    <submittedName>
        <fullName evidence="2">Uncharacterized protein</fullName>
    </submittedName>
</protein>
<dbReference type="AlphaFoldDB" id="A0A8S9FI67"/>
<evidence type="ECO:0000256" key="1">
    <source>
        <dbReference type="SAM" id="MobiDB-lite"/>
    </source>
</evidence>
<reference evidence="2" key="1">
    <citation type="submission" date="2019-12" db="EMBL/GenBank/DDBJ databases">
        <title>Genome sequencing and annotation of Brassica cretica.</title>
        <authorList>
            <person name="Studholme D.J."/>
            <person name="Sarris P.F."/>
        </authorList>
    </citation>
    <scope>NUCLEOTIDE SEQUENCE</scope>
    <source>
        <strain evidence="2">PFS-102/07</strain>
        <tissue evidence="2">Leaf</tissue>
    </source>
</reference>
<evidence type="ECO:0000313" key="2">
    <source>
        <dbReference type="EMBL" id="KAF2531987.1"/>
    </source>
</evidence>
<feature type="region of interest" description="Disordered" evidence="1">
    <location>
        <begin position="1"/>
        <end position="82"/>
    </location>
</feature>
<comment type="caution">
    <text evidence="2">The sequence shown here is derived from an EMBL/GenBank/DDBJ whole genome shotgun (WGS) entry which is preliminary data.</text>
</comment>
<accession>A0A8S9FI67</accession>
<feature type="compositionally biased region" description="Polar residues" evidence="1">
    <location>
        <begin position="7"/>
        <end position="21"/>
    </location>
</feature>
<name>A0A8S9FI67_BRACR</name>
<organism evidence="2">
    <name type="scientific">Brassica cretica</name>
    <name type="common">Mustard</name>
    <dbReference type="NCBI Taxonomy" id="69181"/>
    <lineage>
        <taxon>Eukaryota</taxon>
        <taxon>Viridiplantae</taxon>
        <taxon>Streptophyta</taxon>
        <taxon>Embryophyta</taxon>
        <taxon>Tracheophyta</taxon>
        <taxon>Spermatophyta</taxon>
        <taxon>Magnoliopsida</taxon>
        <taxon>eudicotyledons</taxon>
        <taxon>Gunneridae</taxon>
        <taxon>Pentapetalae</taxon>
        <taxon>rosids</taxon>
        <taxon>malvids</taxon>
        <taxon>Brassicales</taxon>
        <taxon>Brassicaceae</taxon>
        <taxon>Brassiceae</taxon>
        <taxon>Brassica</taxon>
    </lineage>
</organism>
<gene>
    <name evidence="2" type="ORF">F2Q70_00032831</name>
</gene>